<dbReference type="InterPro" id="IPR021268">
    <property type="entry name" value="DUF2845"/>
</dbReference>
<dbReference type="Proteomes" id="UP000509383">
    <property type="component" value="Chromosome"/>
</dbReference>
<evidence type="ECO:0000313" key="4">
    <source>
        <dbReference type="Proteomes" id="UP000509383"/>
    </source>
</evidence>
<keyword evidence="5" id="KW-1185">Reference proteome</keyword>
<dbReference type="Pfam" id="PF11006">
    <property type="entry name" value="DUF2845"/>
    <property type="match status" value="1"/>
</dbReference>
<dbReference type="EMBL" id="AP023189">
    <property type="protein sequence ID" value="BCG24714.1"/>
    <property type="molecule type" value="Genomic_DNA"/>
</dbReference>
<dbReference type="RefSeq" id="WP_173175886.1">
    <property type="nucleotide sequence ID" value="NZ_AP023189.1"/>
</dbReference>
<evidence type="ECO:0000313" key="5">
    <source>
        <dbReference type="Proteomes" id="UP001054892"/>
    </source>
</evidence>
<evidence type="ECO:0000256" key="1">
    <source>
        <dbReference type="SAM" id="SignalP"/>
    </source>
</evidence>
<evidence type="ECO:0000313" key="2">
    <source>
        <dbReference type="EMBL" id="BCG24714.1"/>
    </source>
</evidence>
<keyword evidence="1" id="KW-0732">Signal</keyword>
<dbReference type="AlphaFoldDB" id="A0A6J4E6Z8"/>
<feature type="chain" id="PRO_5027106982" description="DUF2845 domain-containing protein" evidence="1">
    <location>
        <begin position="25"/>
        <end position="103"/>
    </location>
</feature>
<protein>
    <recommendedName>
        <fullName evidence="6">DUF2845 domain-containing protein</fullName>
    </recommendedName>
</protein>
<dbReference type="Proteomes" id="UP001054892">
    <property type="component" value="Unassembled WGS sequence"/>
</dbReference>
<dbReference type="EMBL" id="BQKM01000003">
    <property type="protein sequence ID" value="GJN51927.1"/>
    <property type="molecule type" value="Genomic_DNA"/>
</dbReference>
<accession>A0A6J4E6Z8</accession>
<dbReference type="KEGG" id="ptw:TUM18999_29050"/>
<reference evidence="2 4" key="1">
    <citation type="submission" date="2020-05" db="EMBL/GenBank/DDBJ databases">
        <title>Characterization of novel class B3 metallo-beta-lactamase from novel Pseudomonas species.</title>
        <authorList>
            <person name="Yamada K."/>
            <person name="Aoki K."/>
            <person name="Ishii Y."/>
        </authorList>
    </citation>
    <scope>NUCLEOTIDE SEQUENCE [LARGE SCALE GENOMIC DNA]</scope>
    <source>
        <strain evidence="2 4">TUM18999</strain>
        <strain evidence="3 5">TUM20286</strain>
    </source>
</reference>
<proteinExistence type="predicted"/>
<name>A0A6J4E6Z8_9PSED</name>
<sequence length="103" mass="11421">MNRILPHALLTLVLAAAWVAPAQALTLRCSGGLVQQDDSLEDVLRKCGEPDSRVRTLPALRNNGVPKLNAVTVDIWTYGPRNGMTRELRFIEGKLKEVRSSRD</sequence>
<evidence type="ECO:0008006" key="6">
    <source>
        <dbReference type="Google" id="ProtNLM"/>
    </source>
</evidence>
<organism evidence="2 4">
    <name type="scientific">Pseudomonas tohonis</name>
    <dbReference type="NCBI Taxonomy" id="2725477"/>
    <lineage>
        <taxon>Bacteria</taxon>
        <taxon>Pseudomonadati</taxon>
        <taxon>Pseudomonadota</taxon>
        <taxon>Gammaproteobacteria</taxon>
        <taxon>Pseudomonadales</taxon>
        <taxon>Pseudomonadaceae</taxon>
        <taxon>Pseudomonas</taxon>
    </lineage>
</organism>
<feature type="signal peptide" evidence="1">
    <location>
        <begin position="1"/>
        <end position="24"/>
    </location>
</feature>
<gene>
    <name evidence="2" type="ORF">TUM18999_29050</name>
    <name evidence="3" type="ORF">TUM20286_16790</name>
</gene>
<evidence type="ECO:0000313" key="3">
    <source>
        <dbReference type="EMBL" id="GJN51927.1"/>
    </source>
</evidence>